<dbReference type="InterPro" id="IPR032675">
    <property type="entry name" value="LRR_dom_sf"/>
</dbReference>
<dbReference type="InterPro" id="IPR044974">
    <property type="entry name" value="Disease_R_plants"/>
</dbReference>
<dbReference type="SUPFAM" id="SSF52058">
    <property type="entry name" value="L domain-like"/>
    <property type="match status" value="1"/>
</dbReference>
<evidence type="ECO:0000313" key="2">
    <source>
        <dbReference type="Proteomes" id="UP001443914"/>
    </source>
</evidence>
<dbReference type="GO" id="GO:0098542">
    <property type="term" value="P:defense response to other organism"/>
    <property type="evidence" value="ECO:0007669"/>
    <property type="project" value="TreeGrafter"/>
</dbReference>
<accession>A0AAW1I0K1</accession>
<reference evidence="1" key="1">
    <citation type="submission" date="2024-03" db="EMBL/GenBank/DDBJ databases">
        <title>WGS assembly of Saponaria officinalis var. Norfolk2.</title>
        <authorList>
            <person name="Jenkins J."/>
            <person name="Shu S."/>
            <person name="Grimwood J."/>
            <person name="Barry K."/>
            <person name="Goodstein D."/>
            <person name="Schmutz J."/>
            <person name="Leebens-Mack J."/>
            <person name="Osbourn A."/>
        </authorList>
    </citation>
    <scope>NUCLEOTIDE SEQUENCE [LARGE SCALE GENOMIC DNA]</scope>
    <source>
        <strain evidence="1">JIC</strain>
    </source>
</reference>
<dbReference type="PANTHER" id="PTHR23155">
    <property type="entry name" value="DISEASE RESISTANCE PROTEIN RP"/>
    <property type="match status" value="1"/>
</dbReference>
<keyword evidence="2" id="KW-1185">Reference proteome</keyword>
<organism evidence="1 2">
    <name type="scientific">Saponaria officinalis</name>
    <name type="common">Common soapwort</name>
    <name type="synonym">Lychnis saponaria</name>
    <dbReference type="NCBI Taxonomy" id="3572"/>
    <lineage>
        <taxon>Eukaryota</taxon>
        <taxon>Viridiplantae</taxon>
        <taxon>Streptophyta</taxon>
        <taxon>Embryophyta</taxon>
        <taxon>Tracheophyta</taxon>
        <taxon>Spermatophyta</taxon>
        <taxon>Magnoliopsida</taxon>
        <taxon>eudicotyledons</taxon>
        <taxon>Gunneridae</taxon>
        <taxon>Pentapetalae</taxon>
        <taxon>Caryophyllales</taxon>
        <taxon>Caryophyllaceae</taxon>
        <taxon>Caryophylleae</taxon>
        <taxon>Saponaria</taxon>
    </lineage>
</organism>
<dbReference type="PANTHER" id="PTHR23155:SF1076">
    <property type="entry name" value="LEUCINE-RICH REPEAT (LRR) FAMILY PROTEIN-RELATED"/>
    <property type="match status" value="1"/>
</dbReference>
<comment type="caution">
    <text evidence="1">The sequence shown here is derived from an EMBL/GenBank/DDBJ whole genome shotgun (WGS) entry which is preliminary data.</text>
</comment>
<evidence type="ECO:0000313" key="1">
    <source>
        <dbReference type="EMBL" id="KAK9682843.1"/>
    </source>
</evidence>
<dbReference type="EMBL" id="JBDFQZ010000010">
    <property type="protein sequence ID" value="KAK9682843.1"/>
    <property type="molecule type" value="Genomic_DNA"/>
</dbReference>
<proteinExistence type="predicted"/>
<dbReference type="Proteomes" id="UP001443914">
    <property type="component" value="Unassembled WGS sequence"/>
</dbReference>
<gene>
    <name evidence="1" type="ORF">RND81_10G100500</name>
</gene>
<dbReference type="AlphaFoldDB" id="A0AAW1I0K1"/>
<protein>
    <submittedName>
        <fullName evidence="1">Uncharacterized protein</fullName>
    </submittedName>
</protein>
<name>A0AAW1I0K1_SAPOF</name>
<dbReference type="Gene3D" id="3.80.10.10">
    <property type="entry name" value="Ribonuclease Inhibitor"/>
    <property type="match status" value="1"/>
</dbReference>
<sequence>MELDCLLCVVTILFSARKEVKKKDLINWLIGMEMIEDPLKGEQVLGQLIDEGFIDRVIENKTIHNRYKMHQTVLDKLERKMNPVRFRHNLSEGNLAISIIDDEREEANLNSKICESISKMKNVKLLSLGSSGSPYIGDRLIELERVINLSSTLRNLSKVKYLSLEGISRIVMLPRTIFKLKNLKVLDLKAYLTMCYMLDHTPFEVSDLRNLVVLKGFVINDNDTHIRYTEPCVLFDLWQFRCLAKLSIRTRRMDFPNQVDFEALRSMDELINLKITWIGKSDVSSKRIKYSDNVFPAKLKKIGLEAAPAAIASQLLELISKQIGVEKVYIKGGRLWDFGPSRAIKFDRVKFLRLRYLHNLHINWSDFRSTFPNLERLEIFECRNLIFFPCDQNGVWECLE</sequence>